<dbReference type="EMBL" id="CAJPDT010000017">
    <property type="protein sequence ID" value="CAF9916995.1"/>
    <property type="molecule type" value="Genomic_DNA"/>
</dbReference>
<dbReference type="OrthoDB" id="2130169at2759"/>
<dbReference type="PANTHER" id="PTHR48079:SF6">
    <property type="entry name" value="NAD(P)-BINDING DOMAIN-CONTAINING PROTEIN-RELATED"/>
    <property type="match status" value="1"/>
</dbReference>
<dbReference type="SUPFAM" id="SSF51735">
    <property type="entry name" value="NAD(P)-binding Rossmann-fold domains"/>
    <property type="match status" value="1"/>
</dbReference>
<comment type="caution">
    <text evidence="1">The sequence shown here is derived from an EMBL/GenBank/DDBJ whole genome shotgun (WGS) entry which is preliminary data.</text>
</comment>
<dbReference type="PANTHER" id="PTHR48079">
    <property type="entry name" value="PROTEIN YEEZ"/>
    <property type="match status" value="1"/>
</dbReference>
<organism evidence="1 2">
    <name type="scientific">Imshaugia aleurites</name>
    <dbReference type="NCBI Taxonomy" id="172621"/>
    <lineage>
        <taxon>Eukaryota</taxon>
        <taxon>Fungi</taxon>
        <taxon>Dikarya</taxon>
        <taxon>Ascomycota</taxon>
        <taxon>Pezizomycotina</taxon>
        <taxon>Lecanoromycetes</taxon>
        <taxon>OSLEUM clade</taxon>
        <taxon>Lecanoromycetidae</taxon>
        <taxon>Lecanorales</taxon>
        <taxon>Lecanorineae</taxon>
        <taxon>Parmeliaceae</taxon>
        <taxon>Imshaugia</taxon>
    </lineage>
</organism>
<dbReference type="InterPro" id="IPR036291">
    <property type="entry name" value="NAD(P)-bd_dom_sf"/>
</dbReference>
<protein>
    <submittedName>
        <fullName evidence="1">Uncharacterized protein</fullName>
    </submittedName>
</protein>
<dbReference type="InterPro" id="IPR051783">
    <property type="entry name" value="NAD(P)-dependent_oxidoreduct"/>
</dbReference>
<gene>
    <name evidence="1" type="ORF">IMSHALPRED_003365</name>
</gene>
<evidence type="ECO:0000313" key="2">
    <source>
        <dbReference type="Proteomes" id="UP000664534"/>
    </source>
</evidence>
<accession>A0A8H3F4G2</accession>
<dbReference type="Proteomes" id="UP000664534">
    <property type="component" value="Unassembled WGS sequence"/>
</dbReference>
<proteinExistence type="predicted"/>
<evidence type="ECO:0000313" key="1">
    <source>
        <dbReference type="EMBL" id="CAF9916995.1"/>
    </source>
</evidence>
<dbReference type="AlphaFoldDB" id="A0A8H3F4G2"/>
<keyword evidence="2" id="KW-1185">Reference proteome</keyword>
<dbReference type="Gene3D" id="3.40.50.720">
    <property type="entry name" value="NAD(P)-binding Rossmann-like Domain"/>
    <property type="match status" value="1"/>
</dbReference>
<reference evidence="1" key="1">
    <citation type="submission" date="2021-03" db="EMBL/GenBank/DDBJ databases">
        <authorList>
            <person name="Tagirdzhanova G."/>
        </authorList>
    </citation>
    <scope>NUCLEOTIDE SEQUENCE</scope>
</reference>
<name>A0A8H3F4G2_9LECA</name>
<sequence>MSPKIFATGTTGYVGGDFLALLLETHPEWAISITCLVRNQGRGESLKATYPYLRIVYGTLDDAEVLENEAANAEIVLHFASSDHVGAAEAILRGLKKSGGHWIHTSGTDVLLLQPSESRKDVKTFDDWDGVQQCTSRPDSAPHRPVDKVVLAVAGSSSIQTAIVCPSLIYGEGRGLGNQRSMQAYELSRLILERRAGFLIGKEDYMWFNVHIHDLSRLYLLLLEAAVTGGGEASWNSEGYYLVESGEHRWNELAQEITNEAHKQGFIKSDEANILEGEERNKLNAIGVALWNVKSRAKAIRATKLVGWRPSERSLMDEVPDIVGSEAKRTGIGPE</sequence>
<dbReference type="GO" id="GO:0005737">
    <property type="term" value="C:cytoplasm"/>
    <property type="evidence" value="ECO:0007669"/>
    <property type="project" value="TreeGrafter"/>
</dbReference>
<dbReference type="GO" id="GO:0004029">
    <property type="term" value="F:aldehyde dehydrogenase (NAD+) activity"/>
    <property type="evidence" value="ECO:0007669"/>
    <property type="project" value="TreeGrafter"/>
</dbReference>